<sequence length="628" mass="68470">MEEEEKPVVTGKKRLREDVGDDGTATGNVEPKLPAPMNVVNVSASSLALKLAKAKAMLAAQKASLEKLSSKTSSVPASSDAVPVPASSQQHAAPLPAIKADLGSEPAAPSSKSVDIAAIQKKAQEHARAVAEAIARSGVAGAGGAAMQRKQPQQLERTVVPGIKPVHDAAAATAAAAVAEAAAKKEEEERLAMEGDPRFFDPEVGAARARPRAARFSFVEPGAFQEAGERRRMQKRFGRHATYGLTQRERRAGDRPRVQPHAVQPSNADADDTETLEPPPAIEWWDRLILVENAVDYTNTAHRPEAITQYIEHPVEIDPPLEAPPPPPQPLRLTERERKKMRRQRKEAKEKERRQLVAEGLLEPPKPKVKLSNLMKVLGGDHDSSAVYDPTRVEREIQMQREERMRAQEDRNLANMLTPDERREKTLAKLLGTKRGDGGDVAAVLAEKGVPVSVYRVGRVSHARNPLSNGRLRYKVTVNAHENHMTGIALLHGGMALVIVEGVPKSQKRYQKLMLNRIDWNPDVDEIGDDDDADGAGAGGSNNAAPDMKEPKNQEDYLDRMGVTNLVHANEAVVAHQVVKCELLWSGVEAHPAFKGKFRVEATRDEVDARRVLEAAGVVRYLDLALGS</sequence>
<dbReference type="CDD" id="cd24162">
    <property type="entry name" value="Prp3_C"/>
    <property type="match status" value="1"/>
</dbReference>
<dbReference type="Pfam" id="PF06544">
    <property type="entry name" value="Prp3_C"/>
    <property type="match status" value="1"/>
</dbReference>
<keyword evidence="2" id="KW-0507">mRNA processing</keyword>
<dbReference type="OrthoDB" id="10264544at2759"/>
<name>A0A830H517_9CHLO</name>
<feature type="region of interest" description="Disordered" evidence="5">
    <location>
        <begin position="1"/>
        <end position="35"/>
    </location>
</feature>
<feature type="region of interest" description="Disordered" evidence="5">
    <location>
        <begin position="243"/>
        <end position="276"/>
    </location>
</feature>
<dbReference type="GO" id="GO:0046540">
    <property type="term" value="C:U4/U6 x U5 tri-snRNP complex"/>
    <property type="evidence" value="ECO:0007669"/>
    <property type="project" value="InterPro"/>
</dbReference>
<feature type="region of interest" description="Disordered" evidence="5">
    <location>
        <begin position="317"/>
        <end position="354"/>
    </location>
</feature>
<feature type="domain" description="Small nuclear ribonucleoprotein Prp3 C-terminal" evidence="6">
    <location>
        <begin position="466"/>
        <end position="625"/>
    </location>
</feature>
<dbReference type="Pfam" id="PF08572">
    <property type="entry name" value="PRP3"/>
    <property type="match status" value="1"/>
</dbReference>
<evidence type="ECO:0000256" key="4">
    <source>
        <dbReference type="ARBA" id="ARBA00023242"/>
    </source>
</evidence>
<accession>A0A830H517</accession>
<feature type="domain" description="Pre-mRNA-splicing factor 3" evidence="7">
    <location>
        <begin position="199"/>
        <end position="418"/>
    </location>
</feature>
<feature type="compositionally biased region" description="Basic and acidic residues" evidence="5">
    <location>
        <begin position="247"/>
        <end position="257"/>
    </location>
</feature>
<dbReference type="InterPro" id="IPR010541">
    <property type="entry name" value="Prp3_C"/>
</dbReference>
<feature type="region of interest" description="Disordered" evidence="5">
    <location>
        <begin position="62"/>
        <end position="109"/>
    </location>
</feature>
<dbReference type="InterPro" id="IPR027104">
    <property type="entry name" value="Prp3"/>
</dbReference>
<feature type="compositionally biased region" description="Acidic residues" evidence="5">
    <location>
        <begin position="525"/>
        <end position="534"/>
    </location>
</feature>
<evidence type="ECO:0000256" key="3">
    <source>
        <dbReference type="ARBA" id="ARBA00023187"/>
    </source>
</evidence>
<reference evidence="8" key="1">
    <citation type="submission" date="2020-10" db="EMBL/GenBank/DDBJ databases">
        <title>Unveiling of a novel bifunctional photoreceptor, Dualchrome1, isolated from a cosmopolitan green alga.</title>
        <authorList>
            <person name="Suzuki S."/>
            <person name="Kawachi M."/>
        </authorList>
    </citation>
    <scope>NUCLEOTIDE SEQUENCE</scope>
    <source>
        <strain evidence="8">NIES 2893</strain>
    </source>
</reference>
<evidence type="ECO:0000256" key="2">
    <source>
        <dbReference type="ARBA" id="ARBA00022664"/>
    </source>
</evidence>
<keyword evidence="3" id="KW-0508">mRNA splicing</keyword>
<organism evidence="8 9">
    <name type="scientific">Pycnococcus provasolii</name>
    <dbReference type="NCBI Taxonomy" id="41880"/>
    <lineage>
        <taxon>Eukaryota</taxon>
        <taxon>Viridiplantae</taxon>
        <taxon>Chlorophyta</taxon>
        <taxon>Pseudoscourfieldiophyceae</taxon>
        <taxon>Pseudoscourfieldiales</taxon>
        <taxon>Pycnococcaceae</taxon>
        <taxon>Pycnococcus</taxon>
    </lineage>
</organism>
<dbReference type="AlphaFoldDB" id="A0A830H517"/>
<comment type="caution">
    <text evidence="8">The sequence shown here is derived from an EMBL/GenBank/DDBJ whole genome shotgun (WGS) entry which is preliminary data.</text>
</comment>
<dbReference type="GO" id="GO:0000398">
    <property type="term" value="P:mRNA splicing, via spliceosome"/>
    <property type="evidence" value="ECO:0007669"/>
    <property type="project" value="InterPro"/>
</dbReference>
<feature type="compositionally biased region" description="Pro residues" evidence="5">
    <location>
        <begin position="321"/>
        <end position="330"/>
    </location>
</feature>
<keyword evidence="4" id="KW-0539">Nucleus</keyword>
<evidence type="ECO:0000259" key="6">
    <source>
        <dbReference type="Pfam" id="PF06544"/>
    </source>
</evidence>
<feature type="compositionally biased region" description="Low complexity" evidence="5">
    <location>
        <begin position="73"/>
        <end position="88"/>
    </location>
</feature>
<dbReference type="InterPro" id="IPR013881">
    <property type="entry name" value="Pre-mRNA_splic_Prp3_dom"/>
</dbReference>
<gene>
    <name evidence="8" type="ORF">PPROV_000010900</name>
</gene>
<keyword evidence="9" id="KW-1185">Reference proteome</keyword>
<evidence type="ECO:0000256" key="1">
    <source>
        <dbReference type="ARBA" id="ARBA00004123"/>
    </source>
</evidence>
<dbReference type="PANTHER" id="PTHR14212">
    <property type="entry name" value="U4/U6-ASSOCIATED RNA SPLICING FACTOR-RELATED"/>
    <property type="match status" value="1"/>
</dbReference>
<evidence type="ECO:0000313" key="8">
    <source>
        <dbReference type="EMBL" id="GHP01353.1"/>
    </source>
</evidence>
<protein>
    <submittedName>
        <fullName evidence="8">Uncharacterized protein</fullName>
    </submittedName>
</protein>
<evidence type="ECO:0000256" key="5">
    <source>
        <dbReference type="SAM" id="MobiDB-lite"/>
    </source>
</evidence>
<dbReference type="PANTHER" id="PTHR14212:SF0">
    <property type="entry name" value="U4_U6 SMALL NUCLEAR RIBONUCLEOPROTEIN PRP3"/>
    <property type="match status" value="1"/>
</dbReference>
<proteinExistence type="predicted"/>
<evidence type="ECO:0000313" key="9">
    <source>
        <dbReference type="Proteomes" id="UP000660262"/>
    </source>
</evidence>
<evidence type="ECO:0000259" key="7">
    <source>
        <dbReference type="Pfam" id="PF08572"/>
    </source>
</evidence>
<comment type="subcellular location">
    <subcellularLocation>
        <location evidence="1">Nucleus</location>
    </subcellularLocation>
</comment>
<dbReference type="Proteomes" id="UP000660262">
    <property type="component" value="Unassembled WGS sequence"/>
</dbReference>
<feature type="region of interest" description="Disordered" evidence="5">
    <location>
        <begin position="525"/>
        <end position="551"/>
    </location>
</feature>
<dbReference type="EMBL" id="BNJQ01000001">
    <property type="protein sequence ID" value="GHP01353.1"/>
    <property type="molecule type" value="Genomic_DNA"/>
</dbReference>